<organism evidence="1 2">
    <name type="scientific">Actinomadura craniellae</name>
    <dbReference type="NCBI Taxonomy" id="2231787"/>
    <lineage>
        <taxon>Bacteria</taxon>
        <taxon>Bacillati</taxon>
        <taxon>Actinomycetota</taxon>
        <taxon>Actinomycetes</taxon>
        <taxon>Streptosporangiales</taxon>
        <taxon>Thermomonosporaceae</taxon>
        <taxon>Actinomadura</taxon>
    </lineage>
</organism>
<keyword evidence="2" id="KW-1185">Reference proteome</keyword>
<dbReference type="RefSeq" id="WP_111862902.1">
    <property type="nucleotide sequence ID" value="NZ_QLYX01000001.1"/>
</dbReference>
<accession>A0A365HCW3</accession>
<dbReference type="AlphaFoldDB" id="A0A365HCW3"/>
<evidence type="ECO:0000313" key="2">
    <source>
        <dbReference type="Proteomes" id="UP000251891"/>
    </source>
</evidence>
<dbReference type="OrthoDB" id="3692310at2"/>
<gene>
    <name evidence="1" type="ORF">DPM19_01410</name>
</gene>
<reference evidence="1 2" key="1">
    <citation type="submission" date="2018-06" db="EMBL/GenBank/DDBJ databases">
        <title>Actinomadura craniellae sp. nov. isolated from marine sponge Craniella sp.</title>
        <authorList>
            <person name="Li L."/>
            <person name="Xu Q.H."/>
            <person name="Lin H.W."/>
            <person name="Lu Y.H."/>
        </authorList>
    </citation>
    <scope>NUCLEOTIDE SEQUENCE [LARGE SCALE GENOMIC DNA]</scope>
    <source>
        <strain evidence="1 2">LHW63021</strain>
    </source>
</reference>
<protein>
    <submittedName>
        <fullName evidence="1">Uncharacterized protein</fullName>
    </submittedName>
</protein>
<name>A0A365HCW3_9ACTN</name>
<dbReference type="EMBL" id="QLYX01000001">
    <property type="protein sequence ID" value="RAY16852.1"/>
    <property type="molecule type" value="Genomic_DNA"/>
</dbReference>
<dbReference type="Proteomes" id="UP000251891">
    <property type="component" value="Unassembled WGS sequence"/>
</dbReference>
<comment type="caution">
    <text evidence="1">The sequence shown here is derived from an EMBL/GenBank/DDBJ whole genome shotgun (WGS) entry which is preliminary data.</text>
</comment>
<evidence type="ECO:0000313" key="1">
    <source>
        <dbReference type="EMBL" id="RAY16852.1"/>
    </source>
</evidence>
<sequence length="131" mass="14420">MTGLDARLVARGRLPWERALTHLDGGTCLWADLDGLHTGPPPTEPPIATHLWAWDTDRLLRARVDGAECVLAELHLATTAAGEPVRVTRRQVPTWPLGEGRVSVPDEWRARSATLYEVAGLMPLTFARLDP</sequence>
<proteinExistence type="predicted"/>